<accession>A0A8H7PX50</accession>
<evidence type="ECO:0000256" key="8">
    <source>
        <dbReference type="ARBA" id="ARBA00022827"/>
    </source>
</evidence>
<dbReference type="GO" id="GO:0055088">
    <property type="term" value="P:lipid homeostasis"/>
    <property type="evidence" value="ECO:0007669"/>
    <property type="project" value="TreeGrafter"/>
</dbReference>
<feature type="domain" description="Acyl-CoA oxidase C-terminal" evidence="15">
    <location>
        <begin position="493"/>
        <end position="669"/>
    </location>
</feature>
<dbReference type="GO" id="GO:0033540">
    <property type="term" value="P:fatty acid beta-oxidation using acyl-CoA oxidase"/>
    <property type="evidence" value="ECO:0007669"/>
    <property type="project" value="UniProtKB-UniPathway"/>
</dbReference>
<comment type="similarity">
    <text evidence="5">Belongs to the acyl-CoA oxidase family.</text>
</comment>
<dbReference type="UniPathway" id="UPA00661"/>
<dbReference type="OrthoDB" id="538336at2759"/>
<dbReference type="FunFam" id="2.40.110.10:FF:000003">
    <property type="entry name" value="Acyl-coenzyme A oxidase"/>
    <property type="match status" value="1"/>
</dbReference>
<feature type="domain" description="Acyl-coenzyme A oxidase N-terminal" evidence="16">
    <location>
        <begin position="28"/>
        <end position="139"/>
    </location>
</feature>
<dbReference type="SUPFAM" id="SSF47203">
    <property type="entry name" value="Acyl-CoA dehydrogenase C-terminal domain-like"/>
    <property type="match status" value="2"/>
</dbReference>
<keyword evidence="19" id="KW-1185">Reference proteome</keyword>
<evidence type="ECO:0000313" key="19">
    <source>
        <dbReference type="Proteomes" id="UP000654370"/>
    </source>
</evidence>
<keyword evidence="10" id="KW-0560">Oxidoreductase</keyword>
<dbReference type="Pfam" id="PF22924">
    <property type="entry name" value="ACOX_C_alpha1"/>
    <property type="match status" value="1"/>
</dbReference>
<comment type="caution">
    <text evidence="18">The sequence shown here is derived from an EMBL/GenBank/DDBJ whole genome shotgun (WGS) entry which is preliminary data.</text>
</comment>
<dbReference type="AlphaFoldDB" id="A0A8H7PX50"/>
<evidence type="ECO:0000256" key="6">
    <source>
        <dbReference type="ARBA" id="ARBA00012870"/>
    </source>
</evidence>
<feature type="binding site" evidence="14">
    <location>
        <position position="145"/>
    </location>
    <ligand>
        <name>FAD</name>
        <dbReference type="ChEBI" id="CHEBI:57692"/>
    </ligand>
</feature>
<dbReference type="InterPro" id="IPR029320">
    <property type="entry name" value="Acyl-CoA_ox_N"/>
</dbReference>
<dbReference type="PIRSF" id="PIRSF000168">
    <property type="entry name" value="Acyl-CoA_oxidase"/>
    <property type="match status" value="1"/>
</dbReference>
<evidence type="ECO:0000256" key="1">
    <source>
        <dbReference type="ARBA" id="ARBA00001201"/>
    </source>
</evidence>
<protein>
    <recommendedName>
        <fullName evidence="6">acyl-CoA oxidase</fullName>
        <ecNumber evidence="6">1.3.3.6</ecNumber>
    </recommendedName>
</protein>
<dbReference type="InterPro" id="IPR036250">
    <property type="entry name" value="AcylCo_DH-like_C"/>
</dbReference>
<comment type="pathway">
    <text evidence="4">Lipid metabolism; peroxisomal fatty acid beta-oxidation.</text>
</comment>
<dbReference type="Gene3D" id="2.40.110.10">
    <property type="entry name" value="Butyryl-CoA Dehydrogenase, subunit A, domain 2"/>
    <property type="match status" value="1"/>
</dbReference>
<dbReference type="InterPro" id="IPR012258">
    <property type="entry name" value="Acyl-CoA_oxidase"/>
</dbReference>
<dbReference type="InterPro" id="IPR037069">
    <property type="entry name" value="AcylCoA_DH/ox_N_sf"/>
</dbReference>
<dbReference type="Proteomes" id="UP000654370">
    <property type="component" value="Unassembled WGS sequence"/>
</dbReference>
<evidence type="ECO:0000256" key="14">
    <source>
        <dbReference type="PIRSR" id="PIRSR000168-2"/>
    </source>
</evidence>
<proteinExistence type="inferred from homology"/>
<keyword evidence="12" id="KW-0576">Peroxisome</keyword>
<evidence type="ECO:0000313" key="18">
    <source>
        <dbReference type="EMBL" id="KAG2181992.1"/>
    </source>
</evidence>
<dbReference type="EC" id="1.3.3.6" evidence="6"/>
<feature type="active site" description="Proton acceptor" evidence="13">
    <location>
        <position position="437"/>
    </location>
</feature>
<dbReference type="PANTHER" id="PTHR10909">
    <property type="entry name" value="ELECTRON TRANSPORT OXIDOREDUCTASE"/>
    <property type="match status" value="1"/>
</dbReference>
<dbReference type="PANTHER" id="PTHR10909:SF250">
    <property type="entry name" value="PEROXISOMAL ACYL-COENZYME A OXIDASE 1"/>
    <property type="match status" value="1"/>
</dbReference>
<dbReference type="GO" id="GO:0005777">
    <property type="term" value="C:peroxisome"/>
    <property type="evidence" value="ECO:0007669"/>
    <property type="project" value="UniProtKB-SubCell"/>
</dbReference>
<dbReference type="Gene3D" id="1.20.140.10">
    <property type="entry name" value="Butyryl-CoA Dehydrogenase, subunit A, domain 3"/>
    <property type="match status" value="2"/>
</dbReference>
<feature type="domain" description="Acyl-CoA oxidase C-alpha1" evidence="17">
    <location>
        <begin position="283"/>
        <end position="452"/>
    </location>
</feature>
<feature type="binding site" evidence="14">
    <location>
        <position position="184"/>
    </location>
    <ligand>
        <name>FAD</name>
        <dbReference type="ChEBI" id="CHEBI:57692"/>
    </ligand>
</feature>
<dbReference type="InterPro" id="IPR002655">
    <property type="entry name" value="Acyl-CoA_oxidase_C"/>
</dbReference>
<evidence type="ECO:0000256" key="7">
    <source>
        <dbReference type="ARBA" id="ARBA00022630"/>
    </source>
</evidence>
<keyword evidence="8 14" id="KW-0274">FAD</keyword>
<evidence type="ECO:0000256" key="5">
    <source>
        <dbReference type="ARBA" id="ARBA00006288"/>
    </source>
</evidence>
<keyword evidence="11" id="KW-0443">Lipid metabolism</keyword>
<evidence type="ECO:0000256" key="9">
    <source>
        <dbReference type="ARBA" id="ARBA00022832"/>
    </source>
</evidence>
<comment type="catalytic activity">
    <reaction evidence="1">
        <text>a 2,3-saturated acyl-CoA + O2 = a (2E)-enoyl-CoA + H2O2</text>
        <dbReference type="Rhea" id="RHEA:38959"/>
        <dbReference type="ChEBI" id="CHEBI:15379"/>
        <dbReference type="ChEBI" id="CHEBI:16240"/>
        <dbReference type="ChEBI" id="CHEBI:58856"/>
        <dbReference type="ChEBI" id="CHEBI:65111"/>
        <dbReference type="EC" id="1.3.3.6"/>
    </reaction>
</comment>
<dbReference type="EMBL" id="JAEPQZ010000004">
    <property type="protein sequence ID" value="KAG2181992.1"/>
    <property type="molecule type" value="Genomic_DNA"/>
</dbReference>
<name>A0A8H7PX50_MORIS</name>
<dbReference type="InterPro" id="IPR009100">
    <property type="entry name" value="AcylCoA_DH/oxidase_NM_dom_sf"/>
</dbReference>
<reference evidence="18" key="1">
    <citation type="submission" date="2020-12" db="EMBL/GenBank/DDBJ databases">
        <title>Metabolic potential, ecology and presence of endohyphal bacteria is reflected in genomic diversity of Mucoromycotina.</title>
        <authorList>
            <person name="Muszewska A."/>
            <person name="Okrasinska A."/>
            <person name="Steczkiewicz K."/>
            <person name="Drgas O."/>
            <person name="Orlowska M."/>
            <person name="Perlinska-Lenart U."/>
            <person name="Aleksandrzak-Piekarczyk T."/>
            <person name="Szatraj K."/>
            <person name="Zielenkiewicz U."/>
            <person name="Pilsyk S."/>
            <person name="Malc E."/>
            <person name="Mieczkowski P."/>
            <person name="Kruszewska J.S."/>
            <person name="Biernat P."/>
            <person name="Pawlowska J."/>
        </authorList>
    </citation>
    <scope>NUCLEOTIDE SEQUENCE</scope>
    <source>
        <strain evidence="18">WA0000067209</strain>
    </source>
</reference>
<evidence type="ECO:0000259" key="16">
    <source>
        <dbReference type="Pfam" id="PF14749"/>
    </source>
</evidence>
<evidence type="ECO:0000256" key="3">
    <source>
        <dbReference type="ARBA" id="ARBA00004275"/>
    </source>
</evidence>
<feature type="non-terminal residue" evidence="18">
    <location>
        <position position="1"/>
    </location>
</feature>
<dbReference type="GO" id="GO:0071949">
    <property type="term" value="F:FAD binding"/>
    <property type="evidence" value="ECO:0007669"/>
    <property type="project" value="InterPro"/>
</dbReference>
<dbReference type="Pfam" id="PF14749">
    <property type="entry name" value="Acyl-CoA_ox_N"/>
    <property type="match status" value="1"/>
</dbReference>
<dbReference type="SUPFAM" id="SSF56645">
    <property type="entry name" value="Acyl-CoA dehydrogenase NM domain-like"/>
    <property type="match status" value="1"/>
</dbReference>
<comment type="cofactor">
    <cofactor evidence="2">
        <name>FAD</name>
        <dbReference type="ChEBI" id="CHEBI:57692"/>
    </cofactor>
</comment>
<dbReference type="Pfam" id="PF01756">
    <property type="entry name" value="ACOX"/>
    <property type="match status" value="1"/>
</dbReference>
<keyword evidence="9" id="KW-0276">Fatty acid metabolism</keyword>
<dbReference type="GO" id="GO:0005504">
    <property type="term" value="F:fatty acid binding"/>
    <property type="evidence" value="ECO:0007669"/>
    <property type="project" value="TreeGrafter"/>
</dbReference>
<evidence type="ECO:0000256" key="11">
    <source>
        <dbReference type="ARBA" id="ARBA00023098"/>
    </source>
</evidence>
<gene>
    <name evidence="18" type="ORF">INT43_006918</name>
</gene>
<dbReference type="InterPro" id="IPR055060">
    <property type="entry name" value="ACOX_C_alpha1"/>
</dbReference>
<evidence type="ECO:0000259" key="17">
    <source>
        <dbReference type="Pfam" id="PF22924"/>
    </source>
</evidence>
<evidence type="ECO:0000256" key="12">
    <source>
        <dbReference type="ARBA" id="ARBA00023140"/>
    </source>
</evidence>
<sequence length="682" mass="75506">DITMVKDAQLDQMAADMSLARQNPAFDINLMENFLIGGEEALSEREEGRAILEKEPLFEKSQLVFMSREERLRHGIKVATRLIELWEEHGWSPDQFAAVIRSIDMMTPLLSAFIPVILSQGSDEQVQKWIGAALKHSIIGCYAQTELGHGSNVAGLMTTATFDRHSDEFVLHSPSLAAAKWWIGGLGVLATHAVVQAQLIIDGKNYGPHIFVSPIRDPETHKPEPNILVGDIGPKAYGGFASMDNGYLLFKEHRIPRENMLMKFAKVDKDGVYRPPVHSKLSYGSMVKLRAMMVPEAGWKLGQALTVSVRYCTVRRQFQPANLNKADEPTAGPESQVISYSGVQHRLFPLISVAYGLIIAGFTVTRLFDEMTEQLAVEDATLLPQVHVLTCGLKSWGTRRACDGIEECRKAMGGHGYSAFSGLSDLFASYIPSNTYEGDNWILTQQVARFLVKELGKLANGKEVSATTSYLARLATGDVSSSFRVSSSQQLLDLNVQVDLFATRAARVAYELGQALQSGRPWSDLNVECWNASIAHTEYTVMRSFADKVEEIQKDQYAPLHSSIKVLCDLFAVSNIVGASQASFLSTQTIHAADLPVINELYRSLLKKVAKEAVPLTDAFGFSDRVLGSALGRKDGRAYEALWEAVQRNPVNHDKWKKETYETTIKQLLHRGDADAVEKAKL</sequence>
<organism evidence="18 19">
    <name type="scientific">Mortierella isabellina</name>
    <name type="common">Filamentous fungus</name>
    <name type="synonym">Umbelopsis isabellina</name>
    <dbReference type="NCBI Taxonomy" id="91625"/>
    <lineage>
        <taxon>Eukaryota</taxon>
        <taxon>Fungi</taxon>
        <taxon>Fungi incertae sedis</taxon>
        <taxon>Mucoromycota</taxon>
        <taxon>Mucoromycotina</taxon>
        <taxon>Umbelopsidomycetes</taxon>
        <taxon>Umbelopsidales</taxon>
        <taxon>Umbelopsidaceae</taxon>
        <taxon>Umbelopsis</taxon>
    </lineage>
</organism>
<evidence type="ECO:0000256" key="4">
    <source>
        <dbReference type="ARBA" id="ARBA00004846"/>
    </source>
</evidence>
<evidence type="ECO:0000256" key="13">
    <source>
        <dbReference type="PIRSR" id="PIRSR000168-1"/>
    </source>
</evidence>
<dbReference type="Gene3D" id="1.10.540.10">
    <property type="entry name" value="Acyl-CoA dehydrogenase/oxidase, N-terminal domain"/>
    <property type="match status" value="1"/>
</dbReference>
<dbReference type="InterPro" id="IPR046373">
    <property type="entry name" value="Acyl-CoA_Oxase/DH_mid-dom_sf"/>
</dbReference>
<evidence type="ECO:0000256" key="2">
    <source>
        <dbReference type="ARBA" id="ARBA00001974"/>
    </source>
</evidence>
<dbReference type="FunFam" id="1.20.140.10:FF:000015">
    <property type="entry name" value="Acyl-coenzyme A oxidase"/>
    <property type="match status" value="1"/>
</dbReference>
<comment type="subcellular location">
    <subcellularLocation>
        <location evidence="3">Peroxisome</location>
    </subcellularLocation>
</comment>
<dbReference type="GO" id="GO:0003997">
    <property type="term" value="F:acyl-CoA oxidase activity"/>
    <property type="evidence" value="ECO:0007669"/>
    <property type="project" value="UniProtKB-EC"/>
</dbReference>
<keyword evidence="7" id="KW-0285">Flavoprotein</keyword>
<evidence type="ECO:0000256" key="10">
    <source>
        <dbReference type="ARBA" id="ARBA00023002"/>
    </source>
</evidence>
<evidence type="ECO:0000259" key="15">
    <source>
        <dbReference type="Pfam" id="PF01756"/>
    </source>
</evidence>